<protein>
    <recommendedName>
        <fullName evidence="2">SRR1-like domain-containing protein</fullName>
    </recommendedName>
</protein>
<dbReference type="Pfam" id="PF07985">
    <property type="entry name" value="SRR1"/>
    <property type="match status" value="1"/>
</dbReference>
<evidence type="ECO:0000256" key="1">
    <source>
        <dbReference type="SAM" id="MobiDB-lite"/>
    </source>
</evidence>
<evidence type="ECO:0000313" key="4">
    <source>
        <dbReference type="Proteomes" id="UP000717585"/>
    </source>
</evidence>
<dbReference type="EMBL" id="JAHDYR010000025">
    <property type="protein sequence ID" value="KAG9393165.1"/>
    <property type="molecule type" value="Genomic_DNA"/>
</dbReference>
<keyword evidence="4" id="KW-1185">Reference proteome</keyword>
<name>A0A8J6AWA0_9EUKA</name>
<dbReference type="Proteomes" id="UP000717585">
    <property type="component" value="Unassembled WGS sequence"/>
</dbReference>
<feature type="region of interest" description="Disordered" evidence="1">
    <location>
        <begin position="1"/>
        <end position="27"/>
    </location>
</feature>
<accession>A0A8J6AWA0</accession>
<feature type="compositionally biased region" description="Polar residues" evidence="1">
    <location>
        <begin position="7"/>
        <end position="18"/>
    </location>
</feature>
<sequence>MECWTVVGSNGKHSNQDASQRKQKDSGSYSEDYGFPWAEFEGILASDPDHQYMKALSSISRFISKRVGSHNTISCLGVGRFATSIESRAQLALVMLLRTRLGITEPIRMYDPAFTVNEAQFIAQRTELTLVSEEDAYPPSALLFCPHTPPVVNARASMVPGATVLCNDLTVYVDRQVSEEGKAKLRPCLDALARRMSVVAVETVKSMPESVRRAVGGLAVQRFRQDGDLEAED</sequence>
<dbReference type="AlphaFoldDB" id="A0A8J6AWA0"/>
<reference evidence="3" key="1">
    <citation type="submission" date="2021-05" db="EMBL/GenBank/DDBJ databases">
        <title>A free-living protist that lacks canonical eukaryotic 1 DNA replication and segregation systems.</title>
        <authorList>
            <person name="Salas-Leiva D.E."/>
            <person name="Tromer E.C."/>
            <person name="Curtis B.A."/>
            <person name="Jerlstrom-Hultqvist J."/>
            <person name="Kolisko M."/>
            <person name="Yi Z."/>
            <person name="Salas-Leiva J.S."/>
            <person name="Gallot-Lavallee L."/>
            <person name="Kops G.J.P.L."/>
            <person name="Archibald J.M."/>
            <person name="Simpson A.G.B."/>
            <person name="Roger A.J."/>
        </authorList>
    </citation>
    <scope>NUCLEOTIDE SEQUENCE</scope>
    <source>
        <strain evidence="3">BICM</strain>
    </source>
</reference>
<organism evidence="3 4">
    <name type="scientific">Carpediemonas membranifera</name>
    <dbReference type="NCBI Taxonomy" id="201153"/>
    <lineage>
        <taxon>Eukaryota</taxon>
        <taxon>Metamonada</taxon>
        <taxon>Carpediemonas-like organisms</taxon>
        <taxon>Carpediemonas</taxon>
    </lineage>
</organism>
<evidence type="ECO:0000259" key="2">
    <source>
        <dbReference type="Pfam" id="PF07985"/>
    </source>
</evidence>
<dbReference type="InterPro" id="IPR012942">
    <property type="entry name" value="SRR1-like"/>
</dbReference>
<proteinExistence type="predicted"/>
<gene>
    <name evidence="3" type="ORF">J8273_3294</name>
</gene>
<feature type="domain" description="SRR1-like" evidence="2">
    <location>
        <begin position="67"/>
        <end position="187"/>
    </location>
</feature>
<comment type="caution">
    <text evidence="3">The sequence shown here is derived from an EMBL/GenBank/DDBJ whole genome shotgun (WGS) entry which is preliminary data.</text>
</comment>
<dbReference type="OrthoDB" id="551431at2759"/>
<evidence type="ECO:0000313" key="3">
    <source>
        <dbReference type="EMBL" id="KAG9393165.1"/>
    </source>
</evidence>